<feature type="transmembrane region" description="Helical" evidence="1">
    <location>
        <begin position="194"/>
        <end position="215"/>
    </location>
</feature>
<reference evidence="2 3" key="1">
    <citation type="submission" date="2016-07" db="EMBL/GenBank/DDBJ databases">
        <title>Pervasive Adenine N6-methylation of Active Genes in Fungi.</title>
        <authorList>
            <consortium name="DOE Joint Genome Institute"/>
            <person name="Mondo S.J."/>
            <person name="Dannebaum R.O."/>
            <person name="Kuo R.C."/>
            <person name="Labutti K."/>
            <person name="Haridas S."/>
            <person name="Kuo A."/>
            <person name="Salamov A."/>
            <person name="Ahrendt S.R."/>
            <person name="Lipzen A."/>
            <person name="Sullivan W."/>
            <person name="Andreopoulos W.B."/>
            <person name="Clum A."/>
            <person name="Lindquist E."/>
            <person name="Daum C."/>
            <person name="Ramamoorthy G.K."/>
            <person name="Gryganskyi A."/>
            <person name="Culley D."/>
            <person name="Magnuson J.K."/>
            <person name="James T.Y."/>
            <person name="O'Malley M.A."/>
            <person name="Stajich J.E."/>
            <person name="Spatafora J.W."/>
            <person name="Visel A."/>
            <person name="Grigoriev I.V."/>
        </authorList>
    </citation>
    <scope>NUCLEOTIDE SEQUENCE [LARGE SCALE GENOMIC DNA]</scope>
    <source>
        <strain evidence="2 3">ATCC 12442</strain>
    </source>
</reference>
<keyword evidence="3" id="KW-1185">Reference proteome</keyword>
<dbReference type="GeneID" id="63808128"/>
<sequence length="1104" mass="125015">METVIHNITYVTINNYIVNGTASDTPTGALYKRKGSQSDSNSGIDINQIDLFSGVPALLALIVGFLQFLPDPTRGYRTVLLKYIRWLRQQSEQEFGIALRACEKNCHTTSFRVSQSSIEERAKADVDEEDAPMCHSQQLLRIDDLVKIIQNGNAETFVCLARITRYVHMQELRKAVRIVSYIPKSGRRIVAWQWIHVAVKYLFFAMFYGAVAQFFSRLFTLEIGRTGGTISDESLDLSESTDGPVRERRLISMLYTDHCSVAQCMSAIGIQAIRIALLRKYITQGDGYMVFQHDKLANNFMALYGMLTKTTSVRHTATENSDMYGGISHSATMIGPSWKKPRTRKASAPRPINPRAEKAITSEYEFVSVLNLSLIFGVPVPQPTYDKICRSQDRMIWIIDTVLNHYQSWEIHWSVSSWTLRLLYMNSGALCISGFQHKYHLWLGKVRRAIARRESGTATWAWLAEKLFTPEAVTPRALYVSNPEWCTCASHCDATCTLLANTFDLFIPEGYYLTIPYLLASETRPRTLLCTRDIRFVSEALEHHRLGDAYYYSMVMDTSKRPLVLCDSRIYDLKLAPLNPRKGNDNSDDSGGIGIREIDLFSGSSIEERAKVDVDEEDYPVCDGHQTLNADDLIKIIQNGSAEGVLSLARITKYVHMDELEKAVRLISYIPKSGRRIVAWQWIHVGADAFDNREYEDPGLYRMSTLAQHKLACSQLPWVQFGTYSLLSELASKRITFRLKDRDEEIGRTGGTAHEIDALGLGENIEGPVRERRLLTMMFTDHCSAAQCMSAIGIQTILCGLWGSLKITHGDGYMVFQHDKLANNFMALYGQLLRTTSIVHTANATSETIRQQQSCYQRDCTALETIADTQTQAAITSENEFVGVLNLSLVNLNRGPDGKSYFVNDCRICNDRMIWIIDTVLNHYPKLGHSLGRVSMGAKAPVYEQRRLCISGFQHKYHLWLGKKLFTPEAVTPRALYVSNPEWCTCASHCDATCTLLANTFDLFIPEGYYLTIPYLLASETRPRTLLCTRDIRFVSEALEHHRLGDASSEIAMYYYSMVMDTSKRPLVLCDSRIYDLKLAPLNPYIDLSTTAETKIPTLQTLRR</sequence>
<keyword evidence="1" id="KW-1133">Transmembrane helix</keyword>
<keyword evidence="1" id="KW-0812">Transmembrane</keyword>
<dbReference type="Proteomes" id="UP000193922">
    <property type="component" value="Unassembled WGS sequence"/>
</dbReference>
<accession>A0A1Y1W0X3</accession>
<gene>
    <name evidence="2" type="ORF">DL89DRAFT_324727</name>
</gene>
<evidence type="ECO:0000313" key="2">
    <source>
        <dbReference type="EMBL" id="ORX66774.1"/>
    </source>
</evidence>
<comment type="caution">
    <text evidence="2">The sequence shown here is derived from an EMBL/GenBank/DDBJ whole genome shotgun (WGS) entry which is preliminary data.</text>
</comment>
<evidence type="ECO:0000256" key="1">
    <source>
        <dbReference type="SAM" id="Phobius"/>
    </source>
</evidence>
<proteinExistence type="predicted"/>
<dbReference type="AlphaFoldDB" id="A0A1Y1W0X3"/>
<dbReference type="RefSeq" id="XP_040740733.1">
    <property type="nucleotide sequence ID" value="XM_040891480.1"/>
</dbReference>
<name>A0A1Y1W0X3_9FUNG</name>
<dbReference type="EMBL" id="MCFD01000014">
    <property type="protein sequence ID" value="ORX66774.1"/>
    <property type="molecule type" value="Genomic_DNA"/>
</dbReference>
<dbReference type="OrthoDB" id="5542990at2759"/>
<evidence type="ECO:0000313" key="3">
    <source>
        <dbReference type="Proteomes" id="UP000193922"/>
    </source>
</evidence>
<organism evidence="2 3">
    <name type="scientific">Linderina pennispora</name>
    <dbReference type="NCBI Taxonomy" id="61395"/>
    <lineage>
        <taxon>Eukaryota</taxon>
        <taxon>Fungi</taxon>
        <taxon>Fungi incertae sedis</taxon>
        <taxon>Zoopagomycota</taxon>
        <taxon>Kickxellomycotina</taxon>
        <taxon>Kickxellomycetes</taxon>
        <taxon>Kickxellales</taxon>
        <taxon>Kickxellaceae</taxon>
        <taxon>Linderina</taxon>
    </lineage>
</organism>
<keyword evidence="1" id="KW-0472">Membrane</keyword>
<protein>
    <submittedName>
        <fullName evidence="2">Uncharacterized protein</fullName>
    </submittedName>
</protein>